<name>A0A0K1Q4S8_9BACT</name>
<keyword evidence="2" id="KW-1185">Reference proteome</keyword>
<accession>A0A0K1Q4S8</accession>
<sequence length="247" mass="25183">MMNILRGSPRTHERYVLTARLRRPASLTQQSMKAKNLRIGFGTGAVLLASASYAAASPVDNPGNFTLTPSDGAPLIDFAGPGGKVLSAGWSPNSGFISIDVDSPGTIDSSTAISSFPASDIGPIPGLTSTVTAQFVVSGNGISGSINAALKTVNIVLTGRVRFTGSLGTCLTAPFSVSMHEVPDVPGAGTFHSFTAYGDVAIPPVAVTGSCPAGSAAPLNTALGLNGTDKSRVFLYKTFFDTDVKGS</sequence>
<protein>
    <submittedName>
        <fullName evidence="1">Uncharacterized protein</fullName>
    </submittedName>
</protein>
<dbReference type="Proteomes" id="UP000064967">
    <property type="component" value="Chromosome"/>
</dbReference>
<proteinExistence type="predicted"/>
<evidence type="ECO:0000313" key="1">
    <source>
        <dbReference type="EMBL" id="AKV00677.1"/>
    </source>
</evidence>
<dbReference type="EMBL" id="CP012333">
    <property type="protein sequence ID" value="AKV00677.1"/>
    <property type="molecule type" value="Genomic_DNA"/>
</dbReference>
<gene>
    <name evidence="1" type="ORF">AKJ09_07340</name>
</gene>
<reference evidence="1 2" key="1">
    <citation type="submission" date="2015-08" db="EMBL/GenBank/DDBJ databases">
        <authorList>
            <person name="Babu N.S."/>
            <person name="Beckwith C.J."/>
            <person name="Beseler K.G."/>
            <person name="Brison A."/>
            <person name="Carone J.V."/>
            <person name="Caskin T.P."/>
            <person name="Diamond M."/>
            <person name="Durham M.E."/>
            <person name="Foxe J.M."/>
            <person name="Go M."/>
            <person name="Henderson B.A."/>
            <person name="Jones I.B."/>
            <person name="McGettigan J.A."/>
            <person name="Micheletti S.J."/>
            <person name="Nasrallah M.E."/>
            <person name="Ortiz D."/>
            <person name="Piller C.R."/>
            <person name="Privatt S.R."/>
            <person name="Schneider S.L."/>
            <person name="Sharp S."/>
            <person name="Smith T.C."/>
            <person name="Stanton J.D."/>
            <person name="Ullery H.E."/>
            <person name="Wilson R.J."/>
            <person name="Serrano M.G."/>
            <person name="Buck G."/>
            <person name="Lee V."/>
            <person name="Wang Y."/>
            <person name="Carvalho R."/>
            <person name="Voegtly L."/>
            <person name="Shi R."/>
            <person name="Duckworth R."/>
            <person name="Johnson A."/>
            <person name="Loviza R."/>
            <person name="Walstead R."/>
            <person name="Shah Z."/>
            <person name="Kiflezghi M."/>
            <person name="Wade K."/>
            <person name="Ball S.L."/>
            <person name="Bradley K.W."/>
            <person name="Asai D.J."/>
            <person name="Bowman C.A."/>
            <person name="Russell D.A."/>
            <person name="Pope W.H."/>
            <person name="Jacobs-Sera D."/>
            <person name="Hendrix R.W."/>
            <person name="Hatfull G.F."/>
        </authorList>
    </citation>
    <scope>NUCLEOTIDE SEQUENCE [LARGE SCALE GENOMIC DNA]</scope>
    <source>
        <strain evidence="1 2">DSM 27648</strain>
    </source>
</reference>
<organism evidence="1 2">
    <name type="scientific">Labilithrix luteola</name>
    <dbReference type="NCBI Taxonomy" id="1391654"/>
    <lineage>
        <taxon>Bacteria</taxon>
        <taxon>Pseudomonadati</taxon>
        <taxon>Myxococcota</taxon>
        <taxon>Polyangia</taxon>
        <taxon>Polyangiales</taxon>
        <taxon>Labilitrichaceae</taxon>
        <taxon>Labilithrix</taxon>
    </lineage>
</organism>
<evidence type="ECO:0000313" key="2">
    <source>
        <dbReference type="Proteomes" id="UP000064967"/>
    </source>
</evidence>
<dbReference type="AlphaFoldDB" id="A0A0K1Q4S8"/>
<dbReference type="STRING" id="1391654.AKJ09_07340"/>
<dbReference type="KEGG" id="llu:AKJ09_07340"/>